<evidence type="ECO:0000256" key="3">
    <source>
        <dbReference type="ARBA" id="ARBA00022801"/>
    </source>
</evidence>
<sequence length="492" mass="55816">MRNHSKKLAKLLLASLLLLAGCSHRENTGNEQQAPQSFNPQKAQVFVTAKDTSLRMSDVGEFAFQSVDQPLEIQPFVFIDPSKTFQSMEGIGAALSDASAETFYKMPEATRQQILTSFFDPKEGIGYDFARTNIASCDFSSASYNYVEENDSLLSTFSVKHDEEFRIPFIKEAIGAAGGKLKLFVSPWSPPAWMKDNNNVLRGGKLLEQYKQPWANYYVKFIQEYEARGIPVWGLSVQNEPMAVQRWESCVYTADEERDFIKKYLGPTLHNNDMSDKKLIAWDHNRDQIFQRASTILNDPDAAKYVWGIGFHWYEPWTGGDMQFKNVKLVNDAYPETKLVFTEGCVEKFDLNRVDDWTLGERYGYSMLNDFNCGTVAWTDWNIILDETGGPNHVGNFCFAPVHANTQTGELIFTNSYYYIGHFSKFIREGAKRIAASSSRDDLQTTAFKNPDGSVAVVVLNLSEKEYDYLLMVGEKATKLQSLPRSIMTVVM</sequence>
<keyword evidence="9" id="KW-1185">Reference proteome</keyword>
<name>A0A399T1S9_9BACT</name>
<dbReference type="Pfam" id="PF02055">
    <property type="entry name" value="Glyco_hydro_30"/>
    <property type="match status" value="1"/>
</dbReference>
<evidence type="ECO:0000259" key="7">
    <source>
        <dbReference type="Pfam" id="PF17189"/>
    </source>
</evidence>
<dbReference type="RefSeq" id="WP_119437647.1">
    <property type="nucleotide sequence ID" value="NZ_QWGR01000004.1"/>
</dbReference>
<dbReference type="PANTHER" id="PTHR11069">
    <property type="entry name" value="GLUCOSYLCERAMIDASE"/>
    <property type="match status" value="1"/>
</dbReference>
<dbReference type="AlphaFoldDB" id="A0A399T1S9"/>
<evidence type="ECO:0000256" key="4">
    <source>
        <dbReference type="RuleBase" id="RU361188"/>
    </source>
</evidence>
<feature type="domain" description="Glycosyl hydrolase family 30 TIM-barrel" evidence="6">
    <location>
        <begin position="89"/>
        <end position="427"/>
    </location>
</feature>
<protein>
    <submittedName>
        <fullName evidence="8">Glycosyl hydrolase</fullName>
    </submittedName>
</protein>
<evidence type="ECO:0000256" key="2">
    <source>
        <dbReference type="ARBA" id="ARBA00022729"/>
    </source>
</evidence>
<dbReference type="InterPro" id="IPR033453">
    <property type="entry name" value="Glyco_hydro_30_TIM-barrel"/>
</dbReference>
<dbReference type="PRINTS" id="PR00843">
    <property type="entry name" value="GLHYDRLASE30"/>
</dbReference>
<reference evidence="8 9" key="1">
    <citation type="submission" date="2018-08" db="EMBL/GenBank/DDBJ databases">
        <title>Pallidiluteibacterium maritimus gen. nov., sp. nov., isolated from coastal sediment.</title>
        <authorList>
            <person name="Zhou L.Y."/>
        </authorList>
    </citation>
    <scope>NUCLEOTIDE SEQUENCE [LARGE SCALE GENOMIC DNA]</scope>
    <source>
        <strain evidence="8 9">XSD2</strain>
    </source>
</reference>
<dbReference type="PROSITE" id="PS51257">
    <property type="entry name" value="PROKAR_LIPOPROTEIN"/>
    <property type="match status" value="1"/>
</dbReference>
<comment type="caution">
    <text evidence="8">The sequence shown here is derived from an EMBL/GenBank/DDBJ whole genome shotgun (WGS) entry which is preliminary data.</text>
</comment>
<comment type="similarity">
    <text evidence="1 4">Belongs to the glycosyl hydrolase 30 family.</text>
</comment>
<organism evidence="8 9">
    <name type="scientific">Maribellus luteus</name>
    <dbReference type="NCBI Taxonomy" id="2305463"/>
    <lineage>
        <taxon>Bacteria</taxon>
        <taxon>Pseudomonadati</taxon>
        <taxon>Bacteroidota</taxon>
        <taxon>Bacteroidia</taxon>
        <taxon>Marinilabiliales</taxon>
        <taxon>Prolixibacteraceae</taxon>
        <taxon>Maribellus</taxon>
    </lineage>
</organism>
<gene>
    <name evidence="8" type="ORF">D1614_09345</name>
</gene>
<dbReference type="Proteomes" id="UP000265926">
    <property type="component" value="Unassembled WGS sequence"/>
</dbReference>
<keyword evidence="3 4" id="KW-0378">Hydrolase</keyword>
<dbReference type="Pfam" id="PF17189">
    <property type="entry name" value="Glyco_hydro_30C"/>
    <property type="match status" value="1"/>
</dbReference>
<dbReference type="InterPro" id="IPR013780">
    <property type="entry name" value="Glyco_hydro_b"/>
</dbReference>
<evidence type="ECO:0000313" key="8">
    <source>
        <dbReference type="EMBL" id="RIJ48725.1"/>
    </source>
</evidence>
<evidence type="ECO:0000256" key="5">
    <source>
        <dbReference type="SAM" id="SignalP"/>
    </source>
</evidence>
<dbReference type="InterPro" id="IPR017853">
    <property type="entry name" value="GH"/>
</dbReference>
<dbReference type="GO" id="GO:0004348">
    <property type="term" value="F:glucosylceramidase activity"/>
    <property type="evidence" value="ECO:0007669"/>
    <property type="project" value="InterPro"/>
</dbReference>
<evidence type="ECO:0000313" key="9">
    <source>
        <dbReference type="Proteomes" id="UP000265926"/>
    </source>
</evidence>
<dbReference type="GO" id="GO:0016020">
    <property type="term" value="C:membrane"/>
    <property type="evidence" value="ECO:0007669"/>
    <property type="project" value="GOC"/>
</dbReference>
<dbReference type="GO" id="GO:0006680">
    <property type="term" value="P:glucosylceramide catabolic process"/>
    <property type="evidence" value="ECO:0007669"/>
    <property type="project" value="TreeGrafter"/>
</dbReference>
<keyword evidence="2 5" id="KW-0732">Signal</keyword>
<dbReference type="PANTHER" id="PTHR11069:SF23">
    <property type="entry name" value="LYSOSOMAL ACID GLUCOSYLCERAMIDASE"/>
    <property type="match status" value="1"/>
</dbReference>
<feature type="signal peptide" evidence="5">
    <location>
        <begin position="1"/>
        <end position="25"/>
    </location>
</feature>
<dbReference type="Gene3D" id="2.60.40.1180">
    <property type="entry name" value="Golgi alpha-mannosidase II"/>
    <property type="match status" value="1"/>
</dbReference>
<dbReference type="SUPFAM" id="SSF51445">
    <property type="entry name" value="(Trans)glycosidases"/>
    <property type="match status" value="1"/>
</dbReference>
<dbReference type="Gene3D" id="3.20.20.80">
    <property type="entry name" value="Glycosidases"/>
    <property type="match status" value="1"/>
</dbReference>
<dbReference type="InterPro" id="IPR033452">
    <property type="entry name" value="GH30_C"/>
</dbReference>
<feature type="chain" id="PRO_5017179875" evidence="5">
    <location>
        <begin position="26"/>
        <end position="492"/>
    </location>
</feature>
<feature type="domain" description="Glycosyl hydrolase family 30 beta sandwich" evidence="7">
    <location>
        <begin position="430"/>
        <end position="490"/>
    </location>
</feature>
<dbReference type="InterPro" id="IPR001139">
    <property type="entry name" value="Glyco_hydro_30"/>
</dbReference>
<proteinExistence type="inferred from homology"/>
<keyword evidence="4" id="KW-0326">Glycosidase</keyword>
<dbReference type="OrthoDB" id="9806701at2"/>
<evidence type="ECO:0000256" key="1">
    <source>
        <dbReference type="ARBA" id="ARBA00005382"/>
    </source>
</evidence>
<accession>A0A399T1S9</accession>
<evidence type="ECO:0000259" key="6">
    <source>
        <dbReference type="Pfam" id="PF02055"/>
    </source>
</evidence>
<dbReference type="EMBL" id="QWGR01000004">
    <property type="protein sequence ID" value="RIJ48725.1"/>
    <property type="molecule type" value="Genomic_DNA"/>
</dbReference>